<feature type="compositionally biased region" description="Basic and acidic residues" evidence="1">
    <location>
        <begin position="231"/>
        <end position="242"/>
    </location>
</feature>
<evidence type="ECO:0000256" key="1">
    <source>
        <dbReference type="SAM" id="MobiDB-lite"/>
    </source>
</evidence>
<feature type="compositionally biased region" description="Polar residues" evidence="1">
    <location>
        <begin position="158"/>
        <end position="195"/>
    </location>
</feature>
<feature type="non-terminal residue" evidence="2">
    <location>
        <position position="422"/>
    </location>
</feature>
<organism evidence="2 3">
    <name type="scientific">Ancylostoma duodenale</name>
    <dbReference type="NCBI Taxonomy" id="51022"/>
    <lineage>
        <taxon>Eukaryota</taxon>
        <taxon>Metazoa</taxon>
        <taxon>Ecdysozoa</taxon>
        <taxon>Nematoda</taxon>
        <taxon>Chromadorea</taxon>
        <taxon>Rhabditida</taxon>
        <taxon>Rhabditina</taxon>
        <taxon>Rhabditomorpha</taxon>
        <taxon>Strongyloidea</taxon>
        <taxon>Ancylostomatidae</taxon>
        <taxon>Ancylostomatinae</taxon>
        <taxon>Ancylostoma</taxon>
    </lineage>
</organism>
<name>A0A0C2FRL8_9BILA</name>
<feature type="compositionally biased region" description="Polar residues" evidence="1">
    <location>
        <begin position="98"/>
        <end position="150"/>
    </location>
</feature>
<feature type="compositionally biased region" description="Basic and acidic residues" evidence="1">
    <location>
        <begin position="28"/>
        <end position="42"/>
    </location>
</feature>
<feature type="compositionally biased region" description="Low complexity" evidence="1">
    <location>
        <begin position="197"/>
        <end position="215"/>
    </location>
</feature>
<feature type="region of interest" description="Disordered" evidence="1">
    <location>
        <begin position="98"/>
        <end position="422"/>
    </location>
</feature>
<feature type="compositionally biased region" description="Low complexity" evidence="1">
    <location>
        <begin position="243"/>
        <end position="264"/>
    </location>
</feature>
<feature type="compositionally biased region" description="Low complexity" evidence="1">
    <location>
        <begin position="8"/>
        <end position="24"/>
    </location>
</feature>
<feature type="region of interest" description="Disordered" evidence="1">
    <location>
        <begin position="1"/>
        <end position="71"/>
    </location>
</feature>
<evidence type="ECO:0000313" key="2">
    <source>
        <dbReference type="EMBL" id="KIH49319.1"/>
    </source>
</evidence>
<feature type="compositionally biased region" description="Polar residues" evidence="1">
    <location>
        <begin position="313"/>
        <end position="325"/>
    </location>
</feature>
<feature type="compositionally biased region" description="Polar residues" evidence="1">
    <location>
        <begin position="369"/>
        <end position="422"/>
    </location>
</feature>
<dbReference type="Proteomes" id="UP000054047">
    <property type="component" value="Unassembled WGS sequence"/>
</dbReference>
<accession>A0A0C2FRL8</accession>
<protein>
    <submittedName>
        <fullName evidence="2">Uncharacterized protein</fullName>
    </submittedName>
</protein>
<proteinExistence type="predicted"/>
<sequence>MESTEAHTFTSTTPIPEESSTTFSLPKIFEREGTTESPEPSREFSQVTHALPTNFVTVDNDPETTTPRVTPSSTAAVILNFFTPDDKDDTNVITTSQGIEITSPPSGVSSESPASQNVETSTTPIGQPRRVTSSTDSTVKGTSSVSTLETSALRVRTSPKQTVPSETGTTATFSKAITVRTQESTRLSMEVSSPEPTGFSTASTETASESTGPTTKEALPSTLPSQQSTTKSDETTSRESHSEPTTPSTKSSSPDGSSKTSGSGLTNRSSMTTAPTTNIPGRIPSGRKIPSDGPSVTAETDVIGQSTSQTTSPGSKEMSTQQNVPVTSVTTDDSSMSTASTTHIPGRIPSGRKIPSDGPSVTAEIDVAGQSTSQTISPESKEMSTQQTAPDRSLTTEGPESLPTTRESPEISTGFTPGLKSS</sequence>
<keyword evidence="3" id="KW-1185">Reference proteome</keyword>
<dbReference type="EMBL" id="KN753998">
    <property type="protein sequence ID" value="KIH49319.1"/>
    <property type="molecule type" value="Genomic_DNA"/>
</dbReference>
<gene>
    <name evidence="2" type="ORF">ANCDUO_20606</name>
</gene>
<dbReference type="AlphaFoldDB" id="A0A0C2FRL8"/>
<reference evidence="2 3" key="1">
    <citation type="submission" date="2013-12" db="EMBL/GenBank/DDBJ databases">
        <title>Draft genome of the parsitic nematode Ancylostoma duodenale.</title>
        <authorList>
            <person name="Mitreva M."/>
        </authorList>
    </citation>
    <scope>NUCLEOTIDE SEQUENCE [LARGE SCALE GENOMIC DNA]</scope>
    <source>
        <strain evidence="2 3">Zhejiang</strain>
    </source>
</reference>
<feature type="compositionally biased region" description="Polar residues" evidence="1">
    <location>
        <begin position="265"/>
        <end position="279"/>
    </location>
</feature>
<feature type="compositionally biased region" description="Low complexity" evidence="1">
    <location>
        <begin position="326"/>
        <end position="342"/>
    </location>
</feature>
<evidence type="ECO:0000313" key="3">
    <source>
        <dbReference type="Proteomes" id="UP000054047"/>
    </source>
</evidence>